<keyword evidence="1" id="KW-0812">Transmembrane</keyword>
<dbReference type="AlphaFoldDB" id="A0A0H3L8Q5"/>
<evidence type="ECO:0000313" key="3">
    <source>
        <dbReference type="Proteomes" id="UP000006690"/>
    </source>
</evidence>
<keyword evidence="1" id="KW-0472">Membrane</keyword>
<dbReference type="Proteomes" id="UP000006690">
    <property type="component" value="Chromosome"/>
</dbReference>
<dbReference type="HOGENOM" id="CLU_1000567_0_0_6"/>
<dbReference type="eggNOG" id="ENOG502ZC43">
    <property type="taxonomic scope" value="Bacteria"/>
</dbReference>
<evidence type="ECO:0000256" key="1">
    <source>
        <dbReference type="SAM" id="Phobius"/>
    </source>
</evidence>
<name>A0A0H3L8Q5_PANAA</name>
<feature type="transmembrane region" description="Helical" evidence="1">
    <location>
        <begin position="21"/>
        <end position="41"/>
    </location>
</feature>
<dbReference type="EMBL" id="AP012032">
    <property type="protein sequence ID" value="BAK13270.1"/>
    <property type="molecule type" value="Genomic_DNA"/>
</dbReference>
<sequence length="278" mass="31559">MVSAYGRLAAMRSCVLRILEAATISIALVIFCVFFTLPILVRISFAPAISFSSKPCGLPFQTSRQTLPGLGCFKRFEEAFQLLFDIVIEVTRLVDFSHQLGVIAICERQQSSFKATNFCQLNVVQIAAFRCEKHQTLLRNRHRRILFLLQQLGHFLTVAQLFTGCIVQIRCKLGEGRQFTILRQRGTNTTGQFLDDLSLSSTTHTGYRDTRVNSRTDTGVEQVRFQEDLTISNRDYVGRNERRNVTRLSFDDWQRGQRTGLAFHFTIGEALNVVSAHA</sequence>
<accession>A0A0H3L8Q5</accession>
<organism evidence="2 3">
    <name type="scientific">Pantoea ananatis (strain AJ13355)</name>
    <dbReference type="NCBI Taxonomy" id="932677"/>
    <lineage>
        <taxon>Bacteria</taxon>
        <taxon>Pseudomonadati</taxon>
        <taxon>Pseudomonadota</taxon>
        <taxon>Gammaproteobacteria</taxon>
        <taxon>Enterobacterales</taxon>
        <taxon>Erwiniaceae</taxon>
        <taxon>Pantoea</taxon>
    </lineage>
</organism>
<protein>
    <submittedName>
        <fullName evidence="2">Uncharacterized protein</fullName>
    </submittedName>
</protein>
<dbReference type="AntiFam" id="ANF00063">
    <property type="entry name" value="Antisense to ATP synthase alpha subunit"/>
</dbReference>
<dbReference type="KEGG" id="paj:PAJ_3190"/>
<gene>
    <name evidence="2" type="ordered locus">PAJ_3190</name>
</gene>
<keyword evidence="1" id="KW-1133">Transmembrane helix</keyword>
<reference evidence="3" key="1">
    <citation type="journal article" date="2012" name="Appl. Microbiol. Biotechnol.">
        <title>The complete genome sequence of Pantoea ananatis AJ13355, an organism with great biotechnological potential.</title>
        <authorList>
            <person name="Hara Y."/>
            <person name="Kadotani N."/>
            <person name="Izui H."/>
            <person name="Katashkina J.I."/>
            <person name="Kuvaeva T.M."/>
            <person name="Andreeva I.G."/>
            <person name="Golubeva L.I."/>
            <person name="Malko D.B."/>
            <person name="Makeev V.J."/>
            <person name="Mashko S.V."/>
            <person name="Kozlov Y.I."/>
        </authorList>
    </citation>
    <scope>NUCLEOTIDE SEQUENCE [LARGE SCALE GENOMIC DNA]</scope>
    <source>
        <strain evidence="3">AJ13355</strain>
    </source>
</reference>
<proteinExistence type="predicted"/>
<evidence type="ECO:0000313" key="2">
    <source>
        <dbReference type="EMBL" id="BAK13270.1"/>
    </source>
</evidence>